<organism evidence="1 2">
    <name type="scientific">Jatrophihabitans endophyticus</name>
    <dbReference type="NCBI Taxonomy" id="1206085"/>
    <lineage>
        <taxon>Bacteria</taxon>
        <taxon>Bacillati</taxon>
        <taxon>Actinomycetota</taxon>
        <taxon>Actinomycetes</taxon>
        <taxon>Jatrophihabitantales</taxon>
        <taxon>Jatrophihabitantaceae</taxon>
        <taxon>Jatrophihabitans</taxon>
    </lineage>
</organism>
<name>A0A1M5H1R6_9ACTN</name>
<evidence type="ECO:0000313" key="2">
    <source>
        <dbReference type="Proteomes" id="UP000186132"/>
    </source>
</evidence>
<reference evidence="1 2" key="1">
    <citation type="submission" date="2016-11" db="EMBL/GenBank/DDBJ databases">
        <authorList>
            <person name="Jaros S."/>
            <person name="Januszkiewicz K."/>
            <person name="Wedrychowicz H."/>
        </authorList>
    </citation>
    <scope>NUCLEOTIDE SEQUENCE [LARGE SCALE GENOMIC DNA]</scope>
    <source>
        <strain evidence="1 2">DSM 45627</strain>
    </source>
</reference>
<dbReference type="RefSeq" id="WP_073387958.1">
    <property type="nucleotide sequence ID" value="NZ_FQVU01000002.1"/>
</dbReference>
<proteinExistence type="predicted"/>
<evidence type="ECO:0000313" key="1">
    <source>
        <dbReference type="EMBL" id="SHG09890.1"/>
    </source>
</evidence>
<dbReference type="STRING" id="1206085.SAMN05443575_1366"/>
<keyword evidence="2" id="KW-1185">Reference proteome</keyword>
<protein>
    <submittedName>
        <fullName evidence="1">Uncharacterized protein</fullName>
    </submittedName>
</protein>
<gene>
    <name evidence="1" type="ORF">SAMN05443575_1366</name>
</gene>
<dbReference type="EMBL" id="FQVU01000002">
    <property type="protein sequence ID" value="SHG09890.1"/>
    <property type="molecule type" value="Genomic_DNA"/>
</dbReference>
<accession>A0A1M5H1R6</accession>
<dbReference type="Proteomes" id="UP000186132">
    <property type="component" value="Unassembled WGS sequence"/>
</dbReference>
<sequence>MTTILTDSMAHEHMRALQASAVRGRRVGEARAARRAVRRGRRQSAHPRAAAVGHAAARPFTAVHDWLVAGQL</sequence>
<dbReference type="AlphaFoldDB" id="A0A1M5H1R6"/>